<protein>
    <submittedName>
        <fullName evidence="1">Uncharacterized protein</fullName>
    </submittedName>
</protein>
<evidence type="ECO:0000313" key="13">
    <source>
        <dbReference type="EMBL" id="RGN24314.1"/>
    </source>
</evidence>
<evidence type="ECO:0000313" key="37">
    <source>
        <dbReference type="Proteomes" id="UP000266066"/>
    </source>
</evidence>
<evidence type="ECO:0000313" key="40">
    <source>
        <dbReference type="Proteomes" id="UP000283431"/>
    </source>
</evidence>
<dbReference type="EMBL" id="QRKN01000005">
    <property type="protein sequence ID" value="RHI22162.1"/>
    <property type="molecule type" value="Genomic_DNA"/>
</dbReference>
<dbReference type="Proteomes" id="UP000286220">
    <property type="component" value="Unassembled WGS sequence"/>
</dbReference>
<evidence type="ECO:0000313" key="48">
    <source>
        <dbReference type="Proteomes" id="UP000285865"/>
    </source>
</evidence>
<evidence type="ECO:0000313" key="5">
    <source>
        <dbReference type="EMBL" id="MCC2748188.1"/>
    </source>
</evidence>
<reference evidence="6" key="11">
    <citation type="submission" date="2023-01" db="EMBL/GenBank/DDBJ databases">
        <title>Human gut microbiome strain richness.</title>
        <authorList>
            <person name="Chen-Liaw A."/>
        </authorList>
    </citation>
    <scope>NUCLEOTIDE SEQUENCE</scope>
    <source>
        <strain evidence="6">1001283st1_D2_1001283B150209_150212</strain>
    </source>
</reference>
<dbReference type="Proteomes" id="UP000283683">
    <property type="component" value="Unassembled WGS sequence"/>
</dbReference>
<evidence type="ECO:0000313" key="25">
    <source>
        <dbReference type="EMBL" id="RHE99919.1"/>
    </source>
</evidence>
<dbReference type="Proteomes" id="UP000261052">
    <property type="component" value="Unassembled WGS sequence"/>
</dbReference>
<reference evidence="3" key="10">
    <citation type="submission" date="2021-10" db="EMBL/GenBank/DDBJ databases">
        <title>Collection of gut derived symbiotic bacterial strains cultured from healthy donors.</title>
        <authorList>
            <person name="Lin H."/>
            <person name="Littmann E."/>
            <person name="Kohout C."/>
            <person name="Pamer E.G."/>
        </authorList>
    </citation>
    <scope>NUCLEOTIDE SEQUENCE</scope>
    <source>
        <strain evidence="4">DFI.7.28A</strain>
        <strain evidence="3">DFI.9.42</strain>
    </source>
</reference>
<evidence type="ECO:0000313" key="34">
    <source>
        <dbReference type="Proteomes" id="UP000260642"/>
    </source>
</evidence>
<dbReference type="Proteomes" id="UP000284296">
    <property type="component" value="Unassembled WGS sequence"/>
</dbReference>
<organism evidence="1 32">
    <name type="scientific">Agathobacter rectalis</name>
    <dbReference type="NCBI Taxonomy" id="39491"/>
    <lineage>
        <taxon>Bacteria</taxon>
        <taxon>Bacillati</taxon>
        <taxon>Bacillota</taxon>
        <taxon>Clostridia</taxon>
        <taxon>Lachnospirales</taxon>
        <taxon>Lachnospiraceae</taxon>
        <taxon>Agathobacter</taxon>
    </lineage>
</organism>
<dbReference type="EMBL" id="CVRQ01000014">
    <property type="protein sequence ID" value="CRL35106.1"/>
    <property type="molecule type" value="Genomic_DNA"/>
</dbReference>
<reference evidence="9" key="7">
    <citation type="journal article" date="2020" name="Cell Host Microbe">
        <title>Functional and Genomic Variation between Human-Derived Isolates of Lachnospiraceae Reveals Inter- and Intra-Species Diversity.</title>
        <authorList>
            <person name="Sorbara M.T."/>
            <person name="Littmann E.R."/>
            <person name="Fontana E."/>
            <person name="Moody T.U."/>
            <person name="Kohout C.E."/>
            <person name="Gjonbalaj M."/>
            <person name="Eaton V."/>
            <person name="Seok R."/>
            <person name="Leiner I.M."/>
            <person name="Pamer E.G."/>
        </authorList>
    </citation>
    <scope>NUCLEOTIDE SEQUENCE</scope>
    <source>
        <strain evidence="10">MSK.16.45</strain>
        <strain evidence="9">MSK.17.79</strain>
    </source>
</reference>
<evidence type="ECO:0000313" key="28">
    <source>
        <dbReference type="EMBL" id="RHL27326.1"/>
    </source>
</evidence>
<dbReference type="EMBL" id="QRXG01000007">
    <property type="protein sequence ID" value="RGT82228.1"/>
    <property type="molecule type" value="Genomic_DNA"/>
</dbReference>
<evidence type="ECO:0000313" key="17">
    <source>
        <dbReference type="EMBL" id="RGW40566.1"/>
    </source>
</evidence>
<dbReference type="GeneID" id="86988202"/>
<dbReference type="EMBL" id="QRXR01000002">
    <property type="protein sequence ID" value="RGU28509.1"/>
    <property type="molecule type" value="Genomic_DNA"/>
</dbReference>
<dbReference type="EMBL" id="QSFZ01000001">
    <property type="protein sequence ID" value="RHA94591.1"/>
    <property type="molecule type" value="Genomic_DNA"/>
</dbReference>
<dbReference type="EMBL" id="QSHU01000032">
    <property type="protein sequence ID" value="RHC35127.1"/>
    <property type="molecule type" value="Genomic_DNA"/>
</dbReference>
<evidence type="ECO:0000313" key="22">
    <source>
        <dbReference type="EMBL" id="RHC35127.1"/>
    </source>
</evidence>
<evidence type="ECO:0000313" key="50">
    <source>
        <dbReference type="Proteomes" id="UP000286181"/>
    </source>
</evidence>
<evidence type="ECO:0000313" key="36">
    <source>
        <dbReference type="Proteomes" id="UP000261052"/>
    </source>
</evidence>
<dbReference type="Proteomes" id="UP000465607">
    <property type="component" value="Unassembled WGS sequence"/>
</dbReference>
<evidence type="ECO:0000313" key="29">
    <source>
        <dbReference type="EMBL" id="RHL82040.1"/>
    </source>
</evidence>
<reference evidence="53 54" key="5">
    <citation type="submission" date="2019-08" db="EMBL/GenBank/DDBJ databases">
        <authorList>
            <person name="Duncan S."/>
            <person name="Walker A."/>
        </authorList>
    </citation>
    <scope>NUCLEOTIDE SEQUENCE [LARGE SCALE GENOMIC DNA]</scope>
    <source>
        <strain evidence="30 53">L2-21</strain>
        <strain evidence="31 54">T3WBe13</strain>
    </source>
</reference>
<evidence type="ECO:0000313" key="6">
    <source>
        <dbReference type="EMBL" id="MDB8018424.1"/>
    </source>
</evidence>
<dbReference type="EMBL" id="QSAE01000010">
    <property type="protein sequence ID" value="RGW40566.1"/>
    <property type="molecule type" value="Genomic_DNA"/>
</dbReference>
<dbReference type="EMBL" id="QSEN01000033">
    <property type="protein sequence ID" value="RGZ73987.1"/>
    <property type="molecule type" value="Genomic_DNA"/>
</dbReference>
<dbReference type="EMBL" id="JAJFBX010000027">
    <property type="protein sequence ID" value="MCC2748188.1"/>
    <property type="molecule type" value="Genomic_DNA"/>
</dbReference>
<evidence type="ECO:0000313" key="39">
    <source>
        <dbReference type="Proteomes" id="UP000283297"/>
    </source>
</evidence>
<gene>
    <name evidence="29" type="ORF">DW001_03655</name>
    <name evidence="28" type="ORF">DW028_11440</name>
    <name evidence="27" type="ORF">DW038_04755</name>
    <name evidence="26" type="ORF">DW172_08410</name>
    <name evidence="25" type="ORF">DW703_15315</name>
    <name evidence="24" type="ORF">DW753_10225</name>
    <name evidence="23" type="ORF">DW775_10685</name>
    <name evidence="22" type="ORF">DW848_15400</name>
    <name evidence="21" type="ORF">DW912_00555</name>
    <name evidence="20" type="ORF">DW967_06580</name>
    <name evidence="19" type="ORF">DW975_13470</name>
    <name evidence="18" type="ORF">DWV45_06055</name>
    <name evidence="17" type="ORF">DWV78_04910</name>
    <name evidence="16" type="ORF">DWW89_02100</name>
    <name evidence="15" type="ORF">DWX06_06165</name>
    <name evidence="14" type="ORF">DWY38_11060</name>
    <name evidence="13" type="ORF">DXB72_06325</name>
    <name evidence="12" type="ORF">DXD13_01030</name>
    <name evidence="11" type="ORF">DXD95_06150</name>
    <name evidence="2" type="ORF">ERS852417_00980</name>
    <name evidence="31" type="ORF">FYL31_05445</name>
    <name evidence="30" type="ORF">FYL37_02555</name>
    <name evidence="10" type="ORF">G4312_09925</name>
    <name evidence="9" type="ORF">G4319_00860</name>
    <name evidence="7" type="ORF">GKE07_06865</name>
    <name evidence="8" type="ORF">GKE44_07365</name>
    <name evidence="3" type="ORF">LIZ56_05710</name>
    <name evidence="4" type="ORF">LIZ82_10410</name>
    <name evidence="5" type="ORF">LK487_14355</name>
    <name evidence="6" type="ORF">PNE45_10305</name>
    <name evidence="1" type="ORF">T1815_10071</name>
</gene>
<dbReference type="Proteomes" id="UP000283501">
    <property type="component" value="Unassembled WGS sequence"/>
</dbReference>
<evidence type="ECO:0000313" key="23">
    <source>
        <dbReference type="EMBL" id="RHD93078.1"/>
    </source>
</evidence>
<dbReference type="Proteomes" id="UP000260970">
    <property type="component" value="Unassembled WGS sequence"/>
</dbReference>
<dbReference type="Proteomes" id="UP000283431">
    <property type="component" value="Unassembled WGS sequence"/>
</dbReference>
<evidence type="ECO:0000313" key="51">
    <source>
        <dbReference type="Proteomes" id="UP000286220"/>
    </source>
</evidence>
<evidence type="ECO:0000313" key="52">
    <source>
        <dbReference type="Proteomes" id="UP000286581"/>
    </source>
</evidence>
<dbReference type="EMBL" id="QSJS01000014">
    <property type="protein sequence ID" value="RHD93078.1"/>
    <property type="molecule type" value="Genomic_DNA"/>
</dbReference>
<dbReference type="Proteomes" id="UP000324327">
    <property type="component" value="Unassembled WGS sequence"/>
</dbReference>
<dbReference type="Proteomes" id="UP000095384">
    <property type="component" value="Unassembled WGS sequence"/>
</dbReference>
<dbReference type="EMBL" id="QRPB01000003">
    <property type="protein sequence ID" value="RHL82040.1"/>
    <property type="molecule type" value="Genomic_DNA"/>
</dbReference>
<dbReference type="Proteomes" id="UP000285290">
    <property type="component" value="Unassembled WGS sequence"/>
</dbReference>
<dbReference type="RefSeq" id="WP_041253978.1">
    <property type="nucleotide sequence ID" value="NZ_AP031452.1"/>
</dbReference>
<reference evidence="32" key="1">
    <citation type="submission" date="2015-05" db="EMBL/GenBank/DDBJ databases">
        <authorList>
            <consortium name="Pathogen Informatics"/>
        </authorList>
    </citation>
    <scope>NUCLEOTIDE SEQUENCE [LARGE SCALE GENOMIC DNA]</scope>
    <source>
        <strain evidence="2 33">2789STDY5608860</strain>
        <strain evidence="32">T1-815</strain>
    </source>
</reference>
<dbReference type="Proteomes" id="UP000266698">
    <property type="component" value="Unassembled WGS sequence"/>
</dbReference>
<accession>A0A0M6WH13</accession>
<evidence type="ECO:0000313" key="14">
    <source>
        <dbReference type="EMBL" id="RGR53499.1"/>
    </source>
</evidence>
<dbReference type="Proteomes" id="UP000324325">
    <property type="component" value="Unassembled WGS sequence"/>
</dbReference>
<dbReference type="EMBL" id="QSUG01000004">
    <property type="protein sequence ID" value="RGN24314.1"/>
    <property type="molecule type" value="Genomic_DNA"/>
</dbReference>
<dbReference type="EMBL" id="VSTG01000002">
    <property type="protein sequence ID" value="TYL59744.1"/>
    <property type="molecule type" value="Genomic_DNA"/>
</dbReference>
<evidence type="ECO:0000313" key="54">
    <source>
        <dbReference type="Proteomes" id="UP000324327"/>
    </source>
</evidence>
<evidence type="ECO:0000313" key="30">
    <source>
        <dbReference type="EMBL" id="TYL59744.1"/>
    </source>
</evidence>
<dbReference type="Proteomes" id="UP000283297">
    <property type="component" value="Unassembled WGS sequence"/>
</dbReference>
<dbReference type="Proteomes" id="UP000286181">
    <property type="component" value="Unassembled WGS sequence"/>
</dbReference>
<evidence type="ECO:0000313" key="42">
    <source>
        <dbReference type="Proteomes" id="UP000283683"/>
    </source>
</evidence>
<evidence type="ECO:0000313" key="32">
    <source>
        <dbReference type="Proteomes" id="UP000049472"/>
    </source>
</evidence>
<evidence type="ECO:0000313" key="18">
    <source>
        <dbReference type="EMBL" id="RGW88153.1"/>
    </source>
</evidence>
<dbReference type="EMBL" id="QROF01000003">
    <property type="protein sequence ID" value="RHL06213.1"/>
    <property type="molecule type" value="Genomic_DNA"/>
</dbReference>
<sequence length="72" mass="8712">MAQLGKGKLNYRCPLCFMRDLDIDMFYNKETGIYSCIRCQFRGTEEEVLQGNEDVRKKYKAMYKRFDKFDFD</sequence>
<dbReference type="Proteomes" id="UP000479563">
    <property type="component" value="Unassembled WGS sequence"/>
</dbReference>
<dbReference type="EMBL" id="QRUJ01000012">
    <property type="protein sequence ID" value="RGR53499.1"/>
    <property type="molecule type" value="Genomic_DNA"/>
</dbReference>
<reference evidence="53 54" key="6">
    <citation type="submission" date="2019-09" db="EMBL/GenBank/DDBJ databases">
        <title>Strain-level analysis of Eubacterium rectale using genomes from metagenomes.</title>
        <authorList>
            <person name="Karcher N."/>
            <person name="Segata N."/>
        </authorList>
    </citation>
    <scope>NUCLEOTIDE SEQUENCE [LARGE SCALE GENOMIC DNA]</scope>
    <source>
        <strain evidence="30 53">L2-21</strain>
        <strain evidence="31 54">T3WBe13</strain>
    </source>
</reference>
<evidence type="ECO:0000313" key="55">
    <source>
        <dbReference type="Proteomes" id="UP000465607"/>
    </source>
</evidence>
<dbReference type="Proteomes" id="UP000285865">
    <property type="component" value="Unassembled WGS sequence"/>
</dbReference>
<dbReference type="EMBL" id="VSTF01000004">
    <property type="protein sequence ID" value="TYL60572.1"/>
    <property type="molecule type" value="Genomic_DNA"/>
</dbReference>
<evidence type="ECO:0000313" key="4">
    <source>
        <dbReference type="EMBL" id="MCB6961294.1"/>
    </source>
</evidence>
<evidence type="ECO:0000313" key="9">
    <source>
        <dbReference type="EMBL" id="NSC25903.1"/>
    </source>
</evidence>
<dbReference type="Proteomes" id="UP001212823">
    <property type="component" value="Unassembled WGS sequence"/>
</dbReference>
<reference evidence="1" key="2">
    <citation type="submission" date="2015-05" db="EMBL/GenBank/DDBJ databases">
        <authorList>
            <person name="Wang D.B."/>
            <person name="Wang M."/>
        </authorList>
    </citation>
    <scope>NUCLEOTIDE SEQUENCE [LARGE SCALE GENOMIC DNA]</scope>
    <source>
        <strain evidence="1">T1-815</strain>
    </source>
</reference>
<evidence type="ECO:0000313" key="38">
    <source>
        <dbReference type="Proteomes" id="UP000266698"/>
    </source>
</evidence>
<reference evidence="5" key="9">
    <citation type="submission" date="2021-10" db="EMBL/GenBank/DDBJ databases">
        <title>Collection of gut derived symbiotic bacterial strains cultured from healthy donors.</title>
        <authorList>
            <person name="Lin H."/>
            <person name="Littmann E."/>
            <person name="Claire K."/>
            <person name="Pamer E."/>
        </authorList>
    </citation>
    <scope>NUCLEOTIDE SEQUENCE</scope>
    <source>
        <strain evidence="5">MSK.22.92</strain>
    </source>
</reference>
<keyword evidence="32" id="KW-1185">Reference proteome</keyword>
<dbReference type="Proteomes" id="UP000286104">
    <property type="component" value="Unassembled WGS sequence"/>
</dbReference>
<evidence type="ECO:0000313" key="12">
    <source>
        <dbReference type="EMBL" id="RGK45693.1"/>
    </source>
</evidence>
<dbReference type="EMBL" id="WKQV01000007">
    <property type="protein sequence ID" value="MSD26980.1"/>
    <property type="molecule type" value="Genomic_DNA"/>
</dbReference>
<dbReference type="EMBL" id="QSKC01000012">
    <property type="protein sequence ID" value="RHE31545.1"/>
    <property type="molecule type" value="Genomic_DNA"/>
</dbReference>
<evidence type="ECO:0000313" key="3">
    <source>
        <dbReference type="EMBL" id="MCB6937910.1"/>
    </source>
</evidence>
<dbReference type="EMBL" id="JAAIMP010000013">
    <property type="protein sequence ID" value="NSC77591.1"/>
    <property type="molecule type" value="Genomic_DNA"/>
</dbReference>
<evidence type="ECO:0000313" key="47">
    <source>
        <dbReference type="Proteomes" id="UP000285290"/>
    </source>
</evidence>
<evidence type="ECO:0000313" key="8">
    <source>
        <dbReference type="EMBL" id="MSD26980.1"/>
    </source>
</evidence>
<evidence type="ECO:0000313" key="49">
    <source>
        <dbReference type="Proteomes" id="UP000286104"/>
    </source>
</evidence>
<dbReference type="EMBL" id="QSQP01000001">
    <property type="protein sequence ID" value="RGK45693.1"/>
    <property type="molecule type" value="Genomic_DNA"/>
</dbReference>
<dbReference type="EMBL" id="QSES01000010">
    <property type="protein sequence ID" value="RGZ93498.1"/>
    <property type="molecule type" value="Genomic_DNA"/>
</dbReference>
<dbReference type="Proteomes" id="UP000260642">
    <property type="component" value="Unassembled WGS sequence"/>
</dbReference>
<evidence type="ECO:0000313" key="16">
    <source>
        <dbReference type="EMBL" id="RGU28509.1"/>
    </source>
</evidence>
<evidence type="ECO:0000313" key="11">
    <source>
        <dbReference type="EMBL" id="RGI68977.1"/>
    </source>
</evidence>
<dbReference type="Proteomes" id="UP001193670">
    <property type="component" value="Unassembled WGS sequence"/>
</dbReference>
<dbReference type="EMBL" id="JAJCJK010000006">
    <property type="protein sequence ID" value="MCB6937910.1"/>
    <property type="molecule type" value="Genomic_DNA"/>
</dbReference>
<proteinExistence type="predicted"/>
<dbReference type="Proteomes" id="UP001193756">
    <property type="component" value="Unassembled WGS sequence"/>
</dbReference>
<dbReference type="EMBL" id="QSOB01000007">
    <property type="protein sequence ID" value="RGI68977.1"/>
    <property type="molecule type" value="Genomic_DNA"/>
</dbReference>
<reference evidence="9" key="8">
    <citation type="submission" date="2020-02" db="EMBL/GenBank/DDBJ databases">
        <authorList>
            <person name="Littmann E."/>
            <person name="Sorbara M."/>
        </authorList>
    </citation>
    <scope>NUCLEOTIDE SEQUENCE</scope>
    <source>
        <strain evidence="10">MSK.16.45</strain>
        <strain evidence="9">MSK.17.79</strain>
    </source>
</reference>
<name>A0A0M6WH13_9FIRM</name>
<dbReference type="Proteomes" id="UP000284835">
    <property type="component" value="Unassembled WGS sequence"/>
</dbReference>
<reference evidence="34 35" key="3">
    <citation type="submission" date="2018-08" db="EMBL/GenBank/DDBJ databases">
        <title>A genome reference for cultivated species of the human gut microbiota.</title>
        <authorList>
            <person name="Zou Y."/>
            <person name="Xue W."/>
            <person name="Luo G."/>
        </authorList>
    </citation>
    <scope>NUCLEOTIDE SEQUENCE [LARGE SCALE GENOMIC DNA]</scope>
    <source>
        <strain evidence="18 42">AF06-19</strain>
        <strain evidence="17 52">AF12-8</strain>
        <strain evidence="16 44">AF17-27</strain>
        <strain evidence="15 45">AF18-16LB</strain>
        <strain evidence="14 37">AF25-15</strain>
        <strain evidence="29 38">AF36-2BH</strain>
        <strain evidence="28 39">AF38-24</strain>
        <strain evidence="27 50">AF39-14AC</strain>
        <strain evidence="26 48">AM16-11</strain>
        <strain evidence="25 41">AM26-2LB</strain>
        <strain evidence="24 47">AM29-10</strain>
        <strain evidence="23 46">AM30-13AC</strain>
        <strain evidence="22 49">AM36-3AA</strain>
        <strain evidence="21 51">AM42-17AT</strain>
        <strain evidence="20 43">AM47-6BH</strain>
        <strain evidence="19 40">AM48-7</strain>
        <strain evidence="13 35">OM05-6AA</strain>
        <strain evidence="12 36">TF11-15AC</strain>
        <strain evidence="11 34">TM10-3</strain>
    </source>
</reference>
<evidence type="ECO:0000313" key="27">
    <source>
        <dbReference type="EMBL" id="RHL06213.1"/>
    </source>
</evidence>
<dbReference type="Proteomes" id="UP001197741">
    <property type="component" value="Unassembled WGS sequence"/>
</dbReference>
<dbReference type="AlphaFoldDB" id="A0A0M6WH13"/>
<evidence type="ECO:0000313" key="53">
    <source>
        <dbReference type="Proteomes" id="UP000324325"/>
    </source>
</evidence>
<evidence type="ECO:0000313" key="31">
    <source>
        <dbReference type="EMBL" id="TYL60572.1"/>
    </source>
</evidence>
<evidence type="ECO:0000313" key="2">
    <source>
        <dbReference type="EMBL" id="CUN78372.1"/>
    </source>
</evidence>
<dbReference type="Proteomes" id="UP000286581">
    <property type="component" value="Unassembled WGS sequence"/>
</dbReference>
<evidence type="ECO:0000313" key="33">
    <source>
        <dbReference type="Proteomes" id="UP000095384"/>
    </source>
</evidence>
<dbReference type="Proteomes" id="UP000283721">
    <property type="component" value="Unassembled WGS sequence"/>
</dbReference>
<dbReference type="EMBL" id="JAQLYE010000017">
    <property type="protein sequence ID" value="MDB8018424.1"/>
    <property type="molecule type" value="Genomic_DNA"/>
</dbReference>
<dbReference type="EMBL" id="WKQP01000008">
    <property type="protein sequence ID" value="MSC59928.1"/>
    <property type="molecule type" value="Genomic_DNA"/>
</dbReference>
<evidence type="ECO:0000313" key="45">
    <source>
        <dbReference type="Proteomes" id="UP000284296"/>
    </source>
</evidence>
<dbReference type="Proteomes" id="UP000266066">
    <property type="component" value="Unassembled WGS sequence"/>
</dbReference>
<evidence type="ECO:0000313" key="19">
    <source>
        <dbReference type="EMBL" id="RGZ73987.1"/>
    </source>
</evidence>
<dbReference type="Proteomes" id="UP001197684">
    <property type="component" value="Unassembled WGS sequence"/>
</dbReference>
<evidence type="ECO:0000313" key="46">
    <source>
        <dbReference type="Proteomes" id="UP000284835"/>
    </source>
</evidence>
<evidence type="ECO:0000313" key="7">
    <source>
        <dbReference type="EMBL" id="MSC59928.1"/>
    </source>
</evidence>
<dbReference type="Proteomes" id="UP000049472">
    <property type="component" value="Unassembled WGS sequence"/>
</dbReference>
<evidence type="ECO:0000313" key="26">
    <source>
        <dbReference type="EMBL" id="RHI22162.1"/>
    </source>
</evidence>
<evidence type="ECO:0000313" key="44">
    <source>
        <dbReference type="Proteomes" id="UP000283765"/>
    </source>
</evidence>
<evidence type="ECO:0000313" key="56">
    <source>
        <dbReference type="Proteomes" id="UP000479563"/>
    </source>
</evidence>
<dbReference type="SUPFAM" id="SSF57783">
    <property type="entry name" value="Zinc beta-ribbon"/>
    <property type="match status" value="1"/>
</dbReference>
<reference evidence="55 56" key="4">
    <citation type="journal article" date="2019" name="Nat. Med.">
        <title>A library of human gut bacterial isolates paired with longitudinal multiomics data enables mechanistic microbiome research.</title>
        <authorList>
            <person name="Poyet M."/>
            <person name="Groussin M."/>
            <person name="Gibbons S.M."/>
            <person name="Avila-Pacheco J."/>
            <person name="Jiang X."/>
            <person name="Kearney S.M."/>
            <person name="Perrotta A.R."/>
            <person name="Berdy B."/>
            <person name="Zhao S."/>
            <person name="Lieberman T.D."/>
            <person name="Swanson P.K."/>
            <person name="Smith M."/>
            <person name="Roesemann S."/>
            <person name="Alexander J.E."/>
            <person name="Rich S.A."/>
            <person name="Livny J."/>
            <person name="Vlamakis H."/>
            <person name="Clish C."/>
            <person name="Bullock K."/>
            <person name="Deik A."/>
            <person name="Scott J."/>
            <person name="Pierce K.A."/>
            <person name="Xavier R.J."/>
            <person name="Alm E.J."/>
        </authorList>
    </citation>
    <scope>NUCLEOTIDE SEQUENCE [LARGE SCALE GENOMIC DNA]</scope>
    <source>
        <strain evidence="7 56">BIOML-A11</strain>
        <strain evidence="8 55">BIOML-A5</strain>
    </source>
</reference>
<evidence type="ECO:0000313" key="24">
    <source>
        <dbReference type="EMBL" id="RHE31545.1"/>
    </source>
</evidence>
<evidence type="ECO:0000313" key="1">
    <source>
        <dbReference type="EMBL" id="CRL35106.1"/>
    </source>
</evidence>
<dbReference type="Proteomes" id="UP001197847">
    <property type="component" value="Unassembled WGS sequence"/>
</dbReference>
<dbReference type="EMBL" id="CYYW01000005">
    <property type="protein sequence ID" value="CUN78372.1"/>
    <property type="molecule type" value="Genomic_DNA"/>
</dbReference>
<evidence type="ECO:0000313" key="43">
    <source>
        <dbReference type="Proteomes" id="UP000283721"/>
    </source>
</evidence>
<evidence type="ECO:0000313" key="21">
    <source>
        <dbReference type="EMBL" id="RHA94591.1"/>
    </source>
</evidence>
<dbReference type="EMBL" id="QSKY01000034">
    <property type="protein sequence ID" value="RHE99919.1"/>
    <property type="molecule type" value="Genomic_DNA"/>
</dbReference>
<dbReference type="EMBL" id="QSAZ01000004">
    <property type="protein sequence ID" value="RGW88153.1"/>
    <property type="molecule type" value="Genomic_DNA"/>
</dbReference>
<dbReference type="EMBL" id="JAJCJQ010000015">
    <property type="protein sequence ID" value="MCB6961294.1"/>
    <property type="molecule type" value="Genomic_DNA"/>
</dbReference>
<dbReference type="Proteomes" id="UP000283765">
    <property type="component" value="Unassembled WGS sequence"/>
</dbReference>
<evidence type="ECO:0000313" key="41">
    <source>
        <dbReference type="Proteomes" id="UP000283501"/>
    </source>
</evidence>
<evidence type="ECO:0000313" key="35">
    <source>
        <dbReference type="Proteomes" id="UP000260970"/>
    </source>
</evidence>
<evidence type="ECO:0000313" key="20">
    <source>
        <dbReference type="EMBL" id="RGZ93498.1"/>
    </source>
</evidence>
<evidence type="ECO:0000313" key="15">
    <source>
        <dbReference type="EMBL" id="RGT82228.1"/>
    </source>
</evidence>
<evidence type="ECO:0000313" key="10">
    <source>
        <dbReference type="EMBL" id="NSC77591.1"/>
    </source>
</evidence>
<dbReference type="EMBL" id="QRON01000008">
    <property type="protein sequence ID" value="RHL27326.1"/>
    <property type="molecule type" value="Genomic_DNA"/>
</dbReference>
<dbReference type="EMBL" id="JAAILW010000001">
    <property type="protein sequence ID" value="NSC25903.1"/>
    <property type="molecule type" value="Genomic_DNA"/>
</dbReference>